<evidence type="ECO:0000313" key="2">
    <source>
        <dbReference type="Proteomes" id="UP001165960"/>
    </source>
</evidence>
<keyword evidence="2" id="KW-1185">Reference proteome</keyword>
<organism evidence="1 2">
    <name type="scientific">Entomophthora muscae</name>
    <dbReference type="NCBI Taxonomy" id="34485"/>
    <lineage>
        <taxon>Eukaryota</taxon>
        <taxon>Fungi</taxon>
        <taxon>Fungi incertae sedis</taxon>
        <taxon>Zoopagomycota</taxon>
        <taxon>Entomophthoromycotina</taxon>
        <taxon>Entomophthoromycetes</taxon>
        <taxon>Entomophthorales</taxon>
        <taxon>Entomophthoraceae</taxon>
        <taxon>Entomophthora</taxon>
    </lineage>
</organism>
<dbReference type="Proteomes" id="UP001165960">
    <property type="component" value="Unassembled WGS sequence"/>
</dbReference>
<sequence length="129" mass="13617">MCALEYPTSKITLKYCTHLSNMKCSPMACPASEGLPLLETSAVTIPPGSQAILDSQISYKFPVATNPTVMIHMFGSFAGGAYVGQAKACLVGNIGLPGADVAFTQKKKLAALGYSASPCRKLWLQKGED</sequence>
<name>A0ACC2SHS8_9FUNG</name>
<protein>
    <submittedName>
        <fullName evidence="1">Uncharacterized protein</fullName>
    </submittedName>
</protein>
<reference evidence="1" key="1">
    <citation type="submission" date="2022-04" db="EMBL/GenBank/DDBJ databases">
        <title>Genome of the entomopathogenic fungus Entomophthora muscae.</title>
        <authorList>
            <person name="Elya C."/>
            <person name="Lovett B.R."/>
            <person name="Lee E."/>
            <person name="Macias A.M."/>
            <person name="Hajek A.E."/>
            <person name="De Bivort B.L."/>
            <person name="Kasson M.T."/>
            <person name="De Fine Licht H.H."/>
            <person name="Stajich J.E."/>
        </authorList>
    </citation>
    <scope>NUCLEOTIDE SEQUENCE</scope>
    <source>
        <strain evidence="1">Berkeley</strain>
    </source>
</reference>
<accession>A0ACC2SHS8</accession>
<comment type="caution">
    <text evidence="1">The sequence shown here is derived from an EMBL/GenBank/DDBJ whole genome shotgun (WGS) entry which is preliminary data.</text>
</comment>
<dbReference type="EMBL" id="QTSX02005034">
    <property type="protein sequence ID" value="KAJ9061924.1"/>
    <property type="molecule type" value="Genomic_DNA"/>
</dbReference>
<proteinExistence type="predicted"/>
<gene>
    <name evidence="1" type="ORF">DSO57_1015953</name>
</gene>
<evidence type="ECO:0000313" key="1">
    <source>
        <dbReference type="EMBL" id="KAJ9061924.1"/>
    </source>
</evidence>